<keyword evidence="3" id="KW-0238">DNA-binding</keyword>
<dbReference type="FunFam" id="1.10.10.10:FF:000001">
    <property type="entry name" value="LysR family transcriptional regulator"/>
    <property type="match status" value="1"/>
</dbReference>
<protein>
    <submittedName>
        <fullName evidence="6">LysR family transcriptional regulator</fullName>
    </submittedName>
</protein>
<dbReference type="InterPro" id="IPR036390">
    <property type="entry name" value="WH_DNA-bd_sf"/>
</dbReference>
<dbReference type="InterPro" id="IPR000847">
    <property type="entry name" value="LysR_HTH_N"/>
</dbReference>
<comment type="similarity">
    <text evidence="1">Belongs to the LysR transcriptional regulatory family.</text>
</comment>
<keyword evidence="7" id="KW-1185">Reference proteome</keyword>
<evidence type="ECO:0000313" key="7">
    <source>
        <dbReference type="Proteomes" id="UP000450676"/>
    </source>
</evidence>
<evidence type="ECO:0000256" key="2">
    <source>
        <dbReference type="ARBA" id="ARBA00023015"/>
    </source>
</evidence>
<evidence type="ECO:0000259" key="5">
    <source>
        <dbReference type="PROSITE" id="PS50931"/>
    </source>
</evidence>
<organism evidence="6 7">
    <name type="scientific">Pseudoduganella aquatica</name>
    <dbReference type="NCBI Taxonomy" id="2660641"/>
    <lineage>
        <taxon>Bacteria</taxon>
        <taxon>Pseudomonadati</taxon>
        <taxon>Pseudomonadota</taxon>
        <taxon>Betaproteobacteria</taxon>
        <taxon>Burkholderiales</taxon>
        <taxon>Oxalobacteraceae</taxon>
        <taxon>Telluria group</taxon>
        <taxon>Pseudoduganella</taxon>
    </lineage>
</organism>
<dbReference type="Pfam" id="PF03466">
    <property type="entry name" value="LysR_substrate"/>
    <property type="match status" value="1"/>
</dbReference>
<proteinExistence type="inferred from homology"/>
<evidence type="ECO:0000313" key="6">
    <source>
        <dbReference type="EMBL" id="MYN06556.1"/>
    </source>
</evidence>
<feature type="domain" description="HTH lysR-type" evidence="5">
    <location>
        <begin position="4"/>
        <end position="61"/>
    </location>
</feature>
<reference evidence="6 7" key="1">
    <citation type="submission" date="2019-12" db="EMBL/GenBank/DDBJ databases">
        <title>Novel species isolated from a subtropical stream in China.</title>
        <authorList>
            <person name="Lu H."/>
        </authorList>
    </citation>
    <scope>NUCLEOTIDE SEQUENCE [LARGE SCALE GENOMIC DNA]</scope>
    <source>
        <strain evidence="6 7">FT127W</strain>
    </source>
</reference>
<dbReference type="Proteomes" id="UP000450676">
    <property type="component" value="Unassembled WGS sequence"/>
</dbReference>
<dbReference type="Gene3D" id="3.40.190.10">
    <property type="entry name" value="Periplasmic binding protein-like II"/>
    <property type="match status" value="2"/>
</dbReference>
<dbReference type="Gene3D" id="1.10.10.10">
    <property type="entry name" value="Winged helix-like DNA-binding domain superfamily/Winged helix DNA-binding domain"/>
    <property type="match status" value="1"/>
</dbReference>
<dbReference type="GO" id="GO:0003677">
    <property type="term" value="F:DNA binding"/>
    <property type="evidence" value="ECO:0007669"/>
    <property type="project" value="UniProtKB-KW"/>
</dbReference>
<comment type="caution">
    <text evidence="6">The sequence shown here is derived from an EMBL/GenBank/DDBJ whole genome shotgun (WGS) entry which is preliminary data.</text>
</comment>
<keyword evidence="4" id="KW-0804">Transcription</keyword>
<dbReference type="EMBL" id="WWCU01000003">
    <property type="protein sequence ID" value="MYN06556.1"/>
    <property type="molecule type" value="Genomic_DNA"/>
</dbReference>
<sequence length="308" mass="34359">MRGIELRQLRYFSLVAKELHFRRAAELAFVTQPALSQQIAKLEQTVGVELLRRDRRGVELTPAGVVLRDELDTMFDQMERALRLTREAGHYRSCALSIGLVEYTNLVFIPPALIRLQALYPNMRVQRHEMSSVLQADALQKHSIDVGFGVQVAPLPEDGSLLAQPIFDSSWAVLVREDAPLAARASVTVDDLRSERLIMFERGVNTVLYDRMVDACRERGFTPNFVYQTSQAQMGMSLVSQGMGTMVGTTYVFSAPPAGLVVLPVADMPPLQVQVFSRSGEDRPLILEFIELVAAEARRAQLDLAARS</sequence>
<dbReference type="CDD" id="cd08414">
    <property type="entry name" value="PBP2_LTTR_aromatics_like"/>
    <property type="match status" value="1"/>
</dbReference>
<dbReference type="GO" id="GO:0003700">
    <property type="term" value="F:DNA-binding transcription factor activity"/>
    <property type="evidence" value="ECO:0007669"/>
    <property type="project" value="InterPro"/>
</dbReference>
<gene>
    <name evidence="6" type="ORF">GTP77_04320</name>
</gene>
<dbReference type="PANTHER" id="PTHR30346:SF0">
    <property type="entry name" value="HCA OPERON TRANSCRIPTIONAL ACTIVATOR HCAR"/>
    <property type="match status" value="1"/>
</dbReference>
<dbReference type="PRINTS" id="PR00039">
    <property type="entry name" value="HTHLYSR"/>
</dbReference>
<dbReference type="InterPro" id="IPR036388">
    <property type="entry name" value="WH-like_DNA-bd_sf"/>
</dbReference>
<dbReference type="PROSITE" id="PS50931">
    <property type="entry name" value="HTH_LYSR"/>
    <property type="match status" value="1"/>
</dbReference>
<keyword evidence="2" id="KW-0805">Transcription regulation</keyword>
<dbReference type="AlphaFoldDB" id="A0A7X4H8D8"/>
<evidence type="ECO:0000256" key="1">
    <source>
        <dbReference type="ARBA" id="ARBA00009437"/>
    </source>
</evidence>
<dbReference type="PANTHER" id="PTHR30346">
    <property type="entry name" value="TRANSCRIPTIONAL DUAL REGULATOR HCAR-RELATED"/>
    <property type="match status" value="1"/>
</dbReference>
<dbReference type="SUPFAM" id="SSF46785">
    <property type="entry name" value="Winged helix' DNA-binding domain"/>
    <property type="match status" value="1"/>
</dbReference>
<dbReference type="Pfam" id="PF00126">
    <property type="entry name" value="HTH_1"/>
    <property type="match status" value="1"/>
</dbReference>
<dbReference type="SUPFAM" id="SSF53850">
    <property type="entry name" value="Periplasmic binding protein-like II"/>
    <property type="match status" value="1"/>
</dbReference>
<dbReference type="RefSeq" id="WP_161070944.1">
    <property type="nucleotide sequence ID" value="NZ_CP086370.1"/>
</dbReference>
<dbReference type="InterPro" id="IPR005119">
    <property type="entry name" value="LysR_subst-bd"/>
</dbReference>
<evidence type="ECO:0000256" key="4">
    <source>
        <dbReference type="ARBA" id="ARBA00023163"/>
    </source>
</evidence>
<evidence type="ECO:0000256" key="3">
    <source>
        <dbReference type="ARBA" id="ARBA00023125"/>
    </source>
</evidence>
<name>A0A7X4H8D8_9BURK</name>
<dbReference type="GO" id="GO:0032993">
    <property type="term" value="C:protein-DNA complex"/>
    <property type="evidence" value="ECO:0007669"/>
    <property type="project" value="TreeGrafter"/>
</dbReference>
<accession>A0A7X4H8D8</accession>